<dbReference type="CTD" id="184963"/>
<evidence type="ECO:0000313" key="4">
    <source>
        <dbReference type="WormBase" id="F26D2.7"/>
    </source>
</evidence>
<feature type="transmembrane region" description="Helical" evidence="1">
    <location>
        <begin position="131"/>
        <end position="152"/>
    </location>
</feature>
<feature type="transmembrane region" description="Helical" evidence="1">
    <location>
        <begin position="6"/>
        <end position="30"/>
    </location>
</feature>
<dbReference type="RefSeq" id="NP_507149.1">
    <property type="nucleotide sequence ID" value="NM_074748.1"/>
</dbReference>
<reference evidence="2 3" key="1">
    <citation type="journal article" date="1998" name="Science">
        <title>Genome sequence of the nematode C. elegans: a platform for investigating biology.</title>
        <authorList>
            <consortium name="The C. elegans sequencing consortium"/>
            <person name="Sulson J.E."/>
            <person name="Waterston R."/>
        </authorList>
    </citation>
    <scope>NUCLEOTIDE SEQUENCE [LARGE SCALE GENOMIC DNA]</scope>
    <source>
        <strain evidence="2 3">Bristol N2</strain>
    </source>
</reference>
<keyword evidence="2" id="KW-0675">Receptor</keyword>
<gene>
    <name evidence="2 4" type="primary">str-55</name>
    <name evidence="2" type="ORF">CELE_F26D2.7</name>
    <name evidence="4" type="ORF">F26D2.7</name>
</gene>
<protein>
    <submittedName>
        <fullName evidence="2">Seven TM Receptor</fullName>
    </submittedName>
</protein>
<dbReference type="InterPro" id="IPR019428">
    <property type="entry name" value="7TM_GPCR_serpentine_rcpt_Str"/>
</dbReference>
<proteinExistence type="predicted"/>
<dbReference type="Pfam" id="PF10326">
    <property type="entry name" value="7TM_GPCR_Str"/>
    <property type="match status" value="1"/>
</dbReference>
<dbReference type="InParanoid" id="O62184"/>
<feature type="transmembrane region" description="Helical" evidence="1">
    <location>
        <begin position="282"/>
        <end position="304"/>
    </location>
</feature>
<keyword evidence="3" id="KW-1185">Reference proteome</keyword>
<keyword evidence="1" id="KW-0472">Membrane</keyword>
<accession>O62184</accession>
<keyword evidence="1" id="KW-0812">Transmembrane</keyword>
<dbReference type="PaxDb" id="6239-F26D2.7"/>
<dbReference type="AlphaFoldDB" id="O62184"/>
<feature type="transmembrane region" description="Helical" evidence="1">
    <location>
        <begin position="42"/>
        <end position="66"/>
    </location>
</feature>
<dbReference type="HOGENOM" id="CLU_036335_4_2_1"/>
<organism evidence="2 3">
    <name type="scientific">Caenorhabditis elegans</name>
    <dbReference type="NCBI Taxonomy" id="6239"/>
    <lineage>
        <taxon>Eukaryota</taxon>
        <taxon>Metazoa</taxon>
        <taxon>Ecdysozoa</taxon>
        <taxon>Nematoda</taxon>
        <taxon>Chromadorea</taxon>
        <taxon>Rhabditida</taxon>
        <taxon>Rhabditina</taxon>
        <taxon>Rhabditomorpha</taxon>
        <taxon>Rhabditoidea</taxon>
        <taxon>Rhabditidae</taxon>
        <taxon>Peloderinae</taxon>
        <taxon>Caenorhabditis</taxon>
    </lineage>
</organism>
<dbReference type="FunCoup" id="O62184">
    <property type="interactions" value="2"/>
</dbReference>
<feature type="transmembrane region" description="Helical" evidence="1">
    <location>
        <begin position="86"/>
        <end position="111"/>
    </location>
</feature>
<evidence type="ECO:0000313" key="2">
    <source>
        <dbReference type="EMBL" id="CAB04176.1"/>
    </source>
</evidence>
<sequence length="341" mass="39776">MLNHKYTISFTSAGLVICFITNFILIYITLFHSKRIYGTYKLMVVMFSALGFLFSVSEFIARPFTLNYNRAVILFSINDWILSKNFLSIALSFWITFYLLIISLVGVQFVYRYLYIFHSTKLWYFDGVGRALWISYLLIPTIVYSVAFNQIFTPTNASDDYLREVIRKNFDFEISSVARFIMMPYNENNTIQWKALSLLISAGILICFQYFIFVFFGLKIYFNMKLRLKSFSACQEKFQSQLFKALVAQTIGPTIFLILPSAPFFVTTLLSPYTNMEINWQTGWLCSFFELYPISDNIAFMLIVSEYRNYIKSKLVCKTRREVGSKISIRATQFIANASDT</sequence>
<dbReference type="Bgee" id="WBGene00006120">
    <property type="expression patterns" value="Expressed in embryo"/>
</dbReference>
<dbReference type="PANTHER" id="PTHR46178">
    <property type="entry name" value="SEVEN TM RECEPTOR"/>
    <property type="match status" value="1"/>
</dbReference>
<dbReference type="PhylomeDB" id="O62184"/>
<dbReference type="EMBL" id="BX284605">
    <property type="protein sequence ID" value="CAB04176.1"/>
    <property type="molecule type" value="Genomic_DNA"/>
</dbReference>
<dbReference type="PANTHER" id="PTHR46178:SF3">
    <property type="entry name" value="SEVEN TM RECEPTOR"/>
    <property type="match status" value="1"/>
</dbReference>
<dbReference type="KEGG" id="cel:CELE_F26D2.7"/>
<dbReference type="PIR" id="T21400">
    <property type="entry name" value="T21400"/>
</dbReference>
<dbReference type="SUPFAM" id="SSF81321">
    <property type="entry name" value="Family A G protein-coupled receptor-like"/>
    <property type="match status" value="1"/>
</dbReference>
<evidence type="ECO:0000256" key="1">
    <source>
        <dbReference type="SAM" id="Phobius"/>
    </source>
</evidence>
<evidence type="ECO:0000313" key="3">
    <source>
        <dbReference type="Proteomes" id="UP000001940"/>
    </source>
</evidence>
<dbReference type="AGR" id="WB:WBGene00006120"/>
<feature type="transmembrane region" description="Helical" evidence="1">
    <location>
        <begin position="242"/>
        <end position="262"/>
    </location>
</feature>
<dbReference type="Proteomes" id="UP000001940">
    <property type="component" value="Chromosome V"/>
</dbReference>
<name>O62184_CAEEL</name>
<dbReference type="GeneID" id="184963"/>
<dbReference type="UCSC" id="F26D2.7">
    <property type="organism name" value="c. elegans"/>
</dbReference>
<keyword evidence="1" id="KW-1133">Transmembrane helix</keyword>
<feature type="transmembrane region" description="Helical" evidence="1">
    <location>
        <begin position="195"/>
        <end position="222"/>
    </location>
</feature>
<dbReference type="WormBase" id="F26D2.7">
    <property type="protein sequence ID" value="CE17704"/>
    <property type="gene ID" value="WBGene00006120"/>
    <property type="gene designation" value="str-55"/>
</dbReference>